<evidence type="ECO:0000313" key="19">
    <source>
        <dbReference type="Proteomes" id="UP000482084"/>
    </source>
</evidence>
<dbReference type="EC" id="6.3.2.8" evidence="3 14"/>
<dbReference type="InterPro" id="IPR004101">
    <property type="entry name" value="Mur_ligase_C"/>
</dbReference>
<evidence type="ECO:0000313" key="18">
    <source>
        <dbReference type="EMBL" id="KAB8289073.1"/>
    </source>
</evidence>
<reference evidence="18 19" key="1">
    <citation type="submission" date="2019-10" db="EMBL/GenBank/DDBJ databases">
        <title>Characterization of the phylogenetic diversity of two novel species belonging to the genus Bifidobacterium: Bifidobacterium cebidarum sp. nov. and Bifidobacterium leontopitheci sp. nov.</title>
        <authorList>
            <person name="Lugli G.A."/>
            <person name="Duranti S."/>
            <person name="Milani C."/>
            <person name="Turroni F."/>
            <person name="Ventura M."/>
        </authorList>
    </citation>
    <scope>NUCLEOTIDE SEQUENCE [LARGE SCALE GENOMIC DNA]</scope>
    <source>
        <strain evidence="18 19">DSM 100688</strain>
    </source>
</reference>
<evidence type="ECO:0000256" key="5">
    <source>
        <dbReference type="ARBA" id="ARBA00022598"/>
    </source>
</evidence>
<comment type="similarity">
    <text evidence="14">Belongs to the MurCDEF family.</text>
</comment>
<dbReference type="EMBL" id="WBSM01000001">
    <property type="protein sequence ID" value="KAB8289073.1"/>
    <property type="molecule type" value="Genomic_DNA"/>
</dbReference>
<dbReference type="InterPro" id="IPR005758">
    <property type="entry name" value="UDP-N-AcMur_Ala_ligase_MurC"/>
</dbReference>
<evidence type="ECO:0000259" key="15">
    <source>
        <dbReference type="Pfam" id="PF01225"/>
    </source>
</evidence>
<dbReference type="InterPro" id="IPR036615">
    <property type="entry name" value="Mur_ligase_C_dom_sf"/>
</dbReference>
<keyword evidence="12 14" id="KW-0961">Cell wall biogenesis/degradation</keyword>
<dbReference type="HAMAP" id="MF_00046">
    <property type="entry name" value="MurC"/>
    <property type="match status" value="1"/>
</dbReference>
<dbReference type="NCBIfam" id="TIGR01082">
    <property type="entry name" value="murC"/>
    <property type="match status" value="1"/>
</dbReference>
<evidence type="ECO:0000256" key="9">
    <source>
        <dbReference type="ARBA" id="ARBA00022960"/>
    </source>
</evidence>
<accession>A0A6L4X3I6</accession>
<comment type="subcellular location">
    <subcellularLocation>
        <location evidence="1 14">Cytoplasm</location>
    </subcellularLocation>
</comment>
<feature type="binding site" evidence="14">
    <location>
        <begin position="135"/>
        <end position="141"/>
    </location>
    <ligand>
        <name>ATP</name>
        <dbReference type="ChEBI" id="CHEBI:30616"/>
    </ligand>
</feature>
<comment type="caution">
    <text evidence="18">The sequence shown here is derived from an EMBL/GenBank/DDBJ whole genome shotgun (WGS) entry which is preliminary data.</text>
</comment>
<dbReference type="PANTHER" id="PTHR43445">
    <property type="entry name" value="UDP-N-ACETYLMURAMATE--L-ALANINE LIGASE-RELATED"/>
    <property type="match status" value="1"/>
</dbReference>
<dbReference type="Proteomes" id="UP000482084">
    <property type="component" value="Unassembled WGS sequence"/>
</dbReference>
<dbReference type="Pfam" id="PF02875">
    <property type="entry name" value="Mur_ligase_C"/>
    <property type="match status" value="1"/>
</dbReference>
<dbReference type="GO" id="GO:0005737">
    <property type="term" value="C:cytoplasm"/>
    <property type="evidence" value="ECO:0007669"/>
    <property type="project" value="UniProtKB-SubCell"/>
</dbReference>
<keyword evidence="5 14" id="KW-0436">Ligase</keyword>
<sequence>MSDINQDDMAVLDPTHAAFGADDTVHGLGRTHFIGIGGAGMSVLAEMLHEQGVEVDGSDRERSAKTDRLASLGIAVAFGQRAENVAGASTVVYSSAIKPDNPEIVAAHQAGAHIVHRSDILALLMNGRRAVTVAGAHGKTTTSSMIAHVLTHAGTGALADPSYAIGGSIQGPDGRTIDGGHAGKGDVLVAEADESDGSFEKYRPTIAVITNAEPDHLDHYGTAANYHAAFVEHAGHAQAHVVMCVDDEGALTVLRALDPAVAARVIAYSTRDAAQIGDLNGATFVRIASESEHAGSGAERFAIDLPAAIVGGDGLRLPVSLIVPGIHNARNATAAIVTAVLLGMDPQAAATAVGTFLGAARRFQIRGTVAQVTVVDDYAHHPTEIAALLDAARRRYPGSTLHVLFQPHLFSRTKFFAREFAEALAKADDVIITGIFPAREKQEDFPDITARTIVDAAAGLPHEPADHWISAVDDMRTAAQMLAMRAHHGDVIFTVGAGDITAMGDVLLHALAAHRFDCPTGDGDTVVTSDVAGVAAAGIGTDDAASGATDGC</sequence>
<dbReference type="InterPro" id="IPR000713">
    <property type="entry name" value="Mur_ligase_N"/>
</dbReference>
<dbReference type="AlphaFoldDB" id="A0A6L4X3I6"/>
<protein>
    <recommendedName>
        <fullName evidence="3 14">UDP-N-acetylmuramate--L-alanine ligase</fullName>
        <ecNumber evidence="3 14">6.3.2.8</ecNumber>
    </recommendedName>
    <alternativeName>
        <fullName evidence="14">UDP-N-acetylmuramoyl-L-alanine synthetase</fullName>
    </alternativeName>
</protein>
<keyword evidence="6 14" id="KW-0132">Cell division</keyword>
<evidence type="ECO:0000256" key="1">
    <source>
        <dbReference type="ARBA" id="ARBA00004496"/>
    </source>
</evidence>
<dbReference type="Pfam" id="PF08245">
    <property type="entry name" value="Mur_ligase_M"/>
    <property type="match status" value="1"/>
</dbReference>
<keyword evidence="7 14" id="KW-0547">Nucleotide-binding</keyword>
<dbReference type="GO" id="GO:0051301">
    <property type="term" value="P:cell division"/>
    <property type="evidence" value="ECO:0007669"/>
    <property type="project" value="UniProtKB-KW"/>
</dbReference>
<evidence type="ECO:0000256" key="12">
    <source>
        <dbReference type="ARBA" id="ARBA00023316"/>
    </source>
</evidence>
<feature type="domain" description="Mur ligase C-terminal" evidence="16">
    <location>
        <begin position="361"/>
        <end position="498"/>
    </location>
</feature>
<organism evidence="18 19">
    <name type="scientific">Bifidobacterium ramosum</name>
    <dbReference type="NCBI Taxonomy" id="1798158"/>
    <lineage>
        <taxon>Bacteria</taxon>
        <taxon>Bacillati</taxon>
        <taxon>Actinomycetota</taxon>
        <taxon>Actinomycetes</taxon>
        <taxon>Bifidobacteriales</taxon>
        <taxon>Bifidobacteriaceae</taxon>
        <taxon>Bifidobacterium</taxon>
    </lineage>
</organism>
<evidence type="ECO:0000256" key="6">
    <source>
        <dbReference type="ARBA" id="ARBA00022618"/>
    </source>
</evidence>
<proteinExistence type="inferred from homology"/>
<keyword evidence="8 14" id="KW-0067">ATP-binding</keyword>
<comment type="function">
    <text evidence="14">Cell wall formation.</text>
</comment>
<dbReference type="Gene3D" id="3.40.1190.10">
    <property type="entry name" value="Mur-like, catalytic domain"/>
    <property type="match status" value="1"/>
</dbReference>
<keyword evidence="11 14" id="KW-0131">Cell cycle</keyword>
<gene>
    <name evidence="14" type="primary">murC</name>
    <name evidence="18" type="ORF">DSM100688_0151</name>
</gene>
<dbReference type="GO" id="GO:0008763">
    <property type="term" value="F:UDP-N-acetylmuramate-L-alanine ligase activity"/>
    <property type="evidence" value="ECO:0007669"/>
    <property type="project" value="UniProtKB-UniRule"/>
</dbReference>
<keyword evidence="10 14" id="KW-0573">Peptidoglycan synthesis</keyword>
<comment type="catalytic activity">
    <reaction evidence="13 14">
        <text>UDP-N-acetyl-alpha-D-muramate + L-alanine + ATP = UDP-N-acetyl-alpha-D-muramoyl-L-alanine + ADP + phosphate + H(+)</text>
        <dbReference type="Rhea" id="RHEA:23372"/>
        <dbReference type="ChEBI" id="CHEBI:15378"/>
        <dbReference type="ChEBI" id="CHEBI:30616"/>
        <dbReference type="ChEBI" id="CHEBI:43474"/>
        <dbReference type="ChEBI" id="CHEBI:57972"/>
        <dbReference type="ChEBI" id="CHEBI:70757"/>
        <dbReference type="ChEBI" id="CHEBI:83898"/>
        <dbReference type="ChEBI" id="CHEBI:456216"/>
        <dbReference type="EC" id="6.3.2.8"/>
    </reaction>
</comment>
<dbReference type="Pfam" id="PF01225">
    <property type="entry name" value="Mur_ligase"/>
    <property type="match status" value="1"/>
</dbReference>
<evidence type="ECO:0000256" key="2">
    <source>
        <dbReference type="ARBA" id="ARBA00004752"/>
    </source>
</evidence>
<evidence type="ECO:0000256" key="4">
    <source>
        <dbReference type="ARBA" id="ARBA00022490"/>
    </source>
</evidence>
<evidence type="ECO:0000259" key="17">
    <source>
        <dbReference type="Pfam" id="PF08245"/>
    </source>
</evidence>
<dbReference type="InterPro" id="IPR050061">
    <property type="entry name" value="MurCDEF_pg_biosynth"/>
</dbReference>
<evidence type="ECO:0000256" key="14">
    <source>
        <dbReference type="HAMAP-Rule" id="MF_00046"/>
    </source>
</evidence>
<dbReference type="GO" id="GO:0008360">
    <property type="term" value="P:regulation of cell shape"/>
    <property type="evidence" value="ECO:0007669"/>
    <property type="project" value="UniProtKB-KW"/>
</dbReference>
<dbReference type="SUPFAM" id="SSF53244">
    <property type="entry name" value="MurD-like peptide ligases, peptide-binding domain"/>
    <property type="match status" value="1"/>
</dbReference>
<dbReference type="Gene3D" id="3.90.190.20">
    <property type="entry name" value="Mur ligase, C-terminal domain"/>
    <property type="match status" value="1"/>
</dbReference>
<dbReference type="GO" id="GO:0009252">
    <property type="term" value="P:peptidoglycan biosynthetic process"/>
    <property type="evidence" value="ECO:0007669"/>
    <property type="project" value="UniProtKB-UniRule"/>
</dbReference>
<evidence type="ECO:0000256" key="7">
    <source>
        <dbReference type="ARBA" id="ARBA00022741"/>
    </source>
</evidence>
<evidence type="ECO:0000256" key="8">
    <source>
        <dbReference type="ARBA" id="ARBA00022840"/>
    </source>
</evidence>
<feature type="domain" description="Mur ligase N-terminal catalytic" evidence="15">
    <location>
        <begin position="31"/>
        <end position="128"/>
    </location>
</feature>
<comment type="pathway">
    <text evidence="2 14">Cell wall biogenesis; peptidoglycan biosynthesis.</text>
</comment>
<feature type="domain" description="Mur ligase central" evidence="17">
    <location>
        <begin position="133"/>
        <end position="338"/>
    </location>
</feature>
<evidence type="ECO:0000259" key="16">
    <source>
        <dbReference type="Pfam" id="PF02875"/>
    </source>
</evidence>
<evidence type="ECO:0000256" key="10">
    <source>
        <dbReference type="ARBA" id="ARBA00022984"/>
    </source>
</evidence>
<dbReference type="GO" id="GO:0005524">
    <property type="term" value="F:ATP binding"/>
    <property type="evidence" value="ECO:0007669"/>
    <property type="project" value="UniProtKB-UniRule"/>
</dbReference>
<keyword evidence="9 14" id="KW-0133">Cell shape</keyword>
<keyword evidence="19" id="KW-1185">Reference proteome</keyword>
<dbReference type="SUPFAM" id="SSF51984">
    <property type="entry name" value="MurCD N-terminal domain"/>
    <property type="match status" value="1"/>
</dbReference>
<evidence type="ECO:0000256" key="13">
    <source>
        <dbReference type="ARBA" id="ARBA00047833"/>
    </source>
</evidence>
<name>A0A6L4X3I6_9BIFI</name>
<dbReference type="SUPFAM" id="SSF53623">
    <property type="entry name" value="MurD-like peptide ligases, catalytic domain"/>
    <property type="match status" value="1"/>
</dbReference>
<evidence type="ECO:0000256" key="3">
    <source>
        <dbReference type="ARBA" id="ARBA00012211"/>
    </source>
</evidence>
<evidence type="ECO:0000256" key="11">
    <source>
        <dbReference type="ARBA" id="ARBA00023306"/>
    </source>
</evidence>
<dbReference type="GO" id="GO:0071555">
    <property type="term" value="P:cell wall organization"/>
    <property type="evidence" value="ECO:0007669"/>
    <property type="project" value="UniProtKB-KW"/>
</dbReference>
<dbReference type="Gene3D" id="3.40.50.720">
    <property type="entry name" value="NAD(P)-binding Rossmann-like Domain"/>
    <property type="match status" value="1"/>
</dbReference>
<keyword evidence="4 14" id="KW-0963">Cytoplasm</keyword>
<dbReference type="UniPathway" id="UPA00219"/>
<dbReference type="InterPro" id="IPR036565">
    <property type="entry name" value="Mur-like_cat_sf"/>
</dbReference>
<dbReference type="PANTHER" id="PTHR43445:SF3">
    <property type="entry name" value="UDP-N-ACETYLMURAMATE--L-ALANINE LIGASE"/>
    <property type="match status" value="1"/>
</dbReference>
<dbReference type="InterPro" id="IPR013221">
    <property type="entry name" value="Mur_ligase_cen"/>
</dbReference>